<name>A0AAD6Z162_9AGAR</name>
<dbReference type="Proteomes" id="UP001218218">
    <property type="component" value="Unassembled WGS sequence"/>
</dbReference>
<accession>A0AAD6Z162</accession>
<keyword evidence="2" id="KW-1185">Reference proteome</keyword>
<organism evidence="1 2">
    <name type="scientific">Mycena albidolilacea</name>
    <dbReference type="NCBI Taxonomy" id="1033008"/>
    <lineage>
        <taxon>Eukaryota</taxon>
        <taxon>Fungi</taxon>
        <taxon>Dikarya</taxon>
        <taxon>Basidiomycota</taxon>
        <taxon>Agaricomycotina</taxon>
        <taxon>Agaricomycetes</taxon>
        <taxon>Agaricomycetidae</taxon>
        <taxon>Agaricales</taxon>
        <taxon>Marasmiineae</taxon>
        <taxon>Mycenaceae</taxon>
        <taxon>Mycena</taxon>
    </lineage>
</organism>
<evidence type="ECO:0000313" key="2">
    <source>
        <dbReference type="Proteomes" id="UP001218218"/>
    </source>
</evidence>
<gene>
    <name evidence="1" type="ORF">DFH08DRAFT_825951</name>
</gene>
<dbReference type="AlphaFoldDB" id="A0AAD6Z162"/>
<protein>
    <submittedName>
        <fullName evidence="1">Uncharacterized protein</fullName>
    </submittedName>
</protein>
<comment type="caution">
    <text evidence="1">The sequence shown here is derived from an EMBL/GenBank/DDBJ whole genome shotgun (WGS) entry which is preliminary data.</text>
</comment>
<evidence type="ECO:0000313" key="1">
    <source>
        <dbReference type="EMBL" id="KAJ7303100.1"/>
    </source>
</evidence>
<sequence length="156" mass="18634">MRDEFLWEGKRPRVARETMCLPLDNGGKQILDLHSRNEAIDLWKLKGFLRQGTDRANWPFFVDQIIIKRWEMGETLSKHGKLYNIFRQNIHIPAWRIDPVPRDIKRMIAAAKKYNLQFTGLSISKDIKLQMPIWKHLAFSETRFYDIRRKPALRCL</sequence>
<reference evidence="1" key="1">
    <citation type="submission" date="2023-03" db="EMBL/GenBank/DDBJ databases">
        <title>Massive genome expansion in bonnet fungi (Mycena s.s.) driven by repeated elements and novel gene families across ecological guilds.</title>
        <authorList>
            <consortium name="Lawrence Berkeley National Laboratory"/>
            <person name="Harder C.B."/>
            <person name="Miyauchi S."/>
            <person name="Viragh M."/>
            <person name="Kuo A."/>
            <person name="Thoen E."/>
            <person name="Andreopoulos B."/>
            <person name="Lu D."/>
            <person name="Skrede I."/>
            <person name="Drula E."/>
            <person name="Henrissat B."/>
            <person name="Morin E."/>
            <person name="Kohler A."/>
            <person name="Barry K."/>
            <person name="LaButti K."/>
            <person name="Morin E."/>
            <person name="Salamov A."/>
            <person name="Lipzen A."/>
            <person name="Mereny Z."/>
            <person name="Hegedus B."/>
            <person name="Baldrian P."/>
            <person name="Stursova M."/>
            <person name="Weitz H."/>
            <person name="Taylor A."/>
            <person name="Grigoriev I.V."/>
            <person name="Nagy L.G."/>
            <person name="Martin F."/>
            <person name="Kauserud H."/>
        </authorList>
    </citation>
    <scope>NUCLEOTIDE SEQUENCE</scope>
    <source>
        <strain evidence="1">CBHHK002</strain>
    </source>
</reference>
<dbReference type="EMBL" id="JARIHO010000107">
    <property type="protein sequence ID" value="KAJ7303100.1"/>
    <property type="molecule type" value="Genomic_DNA"/>
</dbReference>
<proteinExistence type="predicted"/>